<dbReference type="AlphaFoldDB" id="A0A822ZD40"/>
<evidence type="ECO:0000313" key="2">
    <source>
        <dbReference type="Proteomes" id="UP000607653"/>
    </source>
</evidence>
<dbReference type="Proteomes" id="UP000607653">
    <property type="component" value="Unassembled WGS sequence"/>
</dbReference>
<comment type="caution">
    <text evidence="1">The sequence shown here is derived from an EMBL/GenBank/DDBJ whole genome shotgun (WGS) entry which is preliminary data.</text>
</comment>
<gene>
    <name evidence="1" type="ORF">HUJ06_000703</name>
</gene>
<keyword evidence="2" id="KW-1185">Reference proteome</keyword>
<organism evidence="1 2">
    <name type="scientific">Nelumbo nucifera</name>
    <name type="common">Sacred lotus</name>
    <dbReference type="NCBI Taxonomy" id="4432"/>
    <lineage>
        <taxon>Eukaryota</taxon>
        <taxon>Viridiplantae</taxon>
        <taxon>Streptophyta</taxon>
        <taxon>Embryophyta</taxon>
        <taxon>Tracheophyta</taxon>
        <taxon>Spermatophyta</taxon>
        <taxon>Magnoliopsida</taxon>
        <taxon>Proteales</taxon>
        <taxon>Nelumbonaceae</taxon>
        <taxon>Nelumbo</taxon>
    </lineage>
</organism>
<protein>
    <submittedName>
        <fullName evidence="1">Uncharacterized protein</fullName>
    </submittedName>
</protein>
<proteinExistence type="predicted"/>
<accession>A0A822ZD40</accession>
<evidence type="ECO:0000313" key="1">
    <source>
        <dbReference type="EMBL" id="DAD42473.1"/>
    </source>
</evidence>
<name>A0A822ZD40_NELNU</name>
<reference evidence="1 2" key="1">
    <citation type="journal article" date="2020" name="Mol. Biol. Evol.">
        <title>Distinct Expression and Methylation Patterns for Genes with Different Fates following a Single Whole-Genome Duplication in Flowering Plants.</title>
        <authorList>
            <person name="Shi T."/>
            <person name="Rahmani R.S."/>
            <person name="Gugger P.F."/>
            <person name="Wang M."/>
            <person name="Li H."/>
            <person name="Zhang Y."/>
            <person name="Li Z."/>
            <person name="Wang Q."/>
            <person name="Van de Peer Y."/>
            <person name="Marchal K."/>
            <person name="Chen J."/>
        </authorList>
    </citation>
    <scope>NUCLEOTIDE SEQUENCE [LARGE SCALE GENOMIC DNA]</scope>
    <source>
        <tissue evidence="1">Leaf</tissue>
    </source>
</reference>
<sequence>MKDGLAVQLKNKHPPGAVLHSLELVADDDNGGELNAFFHDIEVAQLVYGVEEGSNPIIIGGLERGCISDNLSVFFLGTTKANVVHYVFHRRSCRSHKRSERDGFFSNYKSCVK</sequence>
<dbReference type="EMBL" id="DUZY01000006">
    <property type="protein sequence ID" value="DAD42473.1"/>
    <property type="molecule type" value="Genomic_DNA"/>
</dbReference>